<dbReference type="EnsemblMetazoa" id="GBRI026556-RA">
    <property type="protein sequence ID" value="GBRI026556-PA"/>
    <property type="gene ID" value="GBRI026556"/>
</dbReference>
<protein>
    <submittedName>
        <fullName evidence="2">Uncharacterized protein</fullName>
    </submittedName>
</protein>
<proteinExistence type="predicted"/>
<reference evidence="3" key="1">
    <citation type="submission" date="2014-03" db="EMBL/GenBank/DDBJ databases">
        <authorList>
            <person name="Aksoy S."/>
            <person name="Warren W."/>
            <person name="Wilson R.K."/>
        </authorList>
    </citation>
    <scope>NUCLEOTIDE SEQUENCE [LARGE SCALE GENOMIC DNA]</scope>
    <source>
        <strain evidence="3">IAEA</strain>
    </source>
</reference>
<evidence type="ECO:0000256" key="1">
    <source>
        <dbReference type="SAM" id="MobiDB-lite"/>
    </source>
</evidence>
<name>A0A1A9WNV4_9MUSC</name>
<organism evidence="2 3">
    <name type="scientific">Glossina brevipalpis</name>
    <dbReference type="NCBI Taxonomy" id="37001"/>
    <lineage>
        <taxon>Eukaryota</taxon>
        <taxon>Metazoa</taxon>
        <taxon>Ecdysozoa</taxon>
        <taxon>Arthropoda</taxon>
        <taxon>Hexapoda</taxon>
        <taxon>Insecta</taxon>
        <taxon>Pterygota</taxon>
        <taxon>Neoptera</taxon>
        <taxon>Endopterygota</taxon>
        <taxon>Diptera</taxon>
        <taxon>Brachycera</taxon>
        <taxon>Muscomorpha</taxon>
        <taxon>Hippoboscoidea</taxon>
        <taxon>Glossinidae</taxon>
        <taxon>Glossina</taxon>
    </lineage>
</organism>
<keyword evidence="3" id="KW-1185">Reference proteome</keyword>
<dbReference type="STRING" id="37001.A0A1A9WNV4"/>
<dbReference type="Proteomes" id="UP000091820">
    <property type="component" value="Unassembled WGS sequence"/>
</dbReference>
<reference evidence="2" key="2">
    <citation type="submission" date="2020-05" db="UniProtKB">
        <authorList>
            <consortium name="EnsemblMetazoa"/>
        </authorList>
    </citation>
    <scope>IDENTIFICATION</scope>
    <source>
        <strain evidence="2">IAEA</strain>
    </source>
</reference>
<sequence>MHERKSLTSNASVGSASPSTVNDNASENSVISASLQLSLNNIIANNANANAAVTETATSPLSLWNKRPPERIGSALVCSSGEKYFINDRDEIKLNSSGRQVFVINKNLKFFKLDSVRKAKVCHQQVTQRKFKRFQQFVQRWLTNHVTLEQQQQCNEWLLGNNTLTITANIGGSNSTHNPMVNNWTTLTTTSIPRTK</sequence>
<feature type="region of interest" description="Disordered" evidence="1">
    <location>
        <begin position="1"/>
        <end position="25"/>
    </location>
</feature>
<evidence type="ECO:0000313" key="2">
    <source>
        <dbReference type="EnsemblMetazoa" id="GBRI026556-PA"/>
    </source>
</evidence>
<evidence type="ECO:0000313" key="3">
    <source>
        <dbReference type="Proteomes" id="UP000091820"/>
    </source>
</evidence>
<feature type="compositionally biased region" description="Polar residues" evidence="1">
    <location>
        <begin position="7"/>
        <end position="25"/>
    </location>
</feature>
<accession>A0A1A9WNV4</accession>
<dbReference type="AlphaFoldDB" id="A0A1A9WNV4"/>
<dbReference type="VEuPathDB" id="VectorBase:GBRI026556"/>